<dbReference type="RefSeq" id="WP_155192244.1">
    <property type="nucleotide sequence ID" value="NZ_BAAAEA010000005.1"/>
</dbReference>
<dbReference type="Proteomes" id="UP001157914">
    <property type="component" value="Unassembled WGS sequence"/>
</dbReference>
<comment type="caution">
    <text evidence="3">The sequence shown here is derived from an EMBL/GenBank/DDBJ whole genome shotgun (WGS) entry which is preliminary data.</text>
</comment>
<evidence type="ECO:0000313" key="4">
    <source>
        <dbReference type="Proteomes" id="UP001157914"/>
    </source>
</evidence>
<sequence>MSKPKSSMCLAAITAAILGSGESAKLSASESWAWKYRLLVITAPNAQDPGLLAQRALLEPVSNDLRERDMVVVEVIDGQAKTASGAELDLDGPVLLDRMRNPDSRFETVLLGKDTGIKLRSAEPVPPNDLFGTIDRMPMRQQEMRAREQQNQ</sequence>
<keyword evidence="4" id="KW-1185">Reference proteome</keyword>
<organism evidence="3 4">
    <name type="scientific">Roseibium denhamense</name>
    <dbReference type="NCBI Taxonomy" id="76305"/>
    <lineage>
        <taxon>Bacteria</taxon>
        <taxon>Pseudomonadati</taxon>
        <taxon>Pseudomonadota</taxon>
        <taxon>Alphaproteobacteria</taxon>
        <taxon>Hyphomicrobiales</taxon>
        <taxon>Stappiaceae</taxon>
        <taxon>Roseibium</taxon>
    </lineage>
</organism>
<accession>A0ABY1PLU6</accession>
<keyword evidence="1" id="KW-0732">Signal</keyword>
<protein>
    <recommendedName>
        <fullName evidence="2">DUF4174 domain-containing protein</fullName>
    </recommendedName>
</protein>
<dbReference type="Pfam" id="PF13778">
    <property type="entry name" value="DUF4174"/>
    <property type="match status" value="1"/>
</dbReference>
<evidence type="ECO:0000313" key="3">
    <source>
        <dbReference type="EMBL" id="SMP36785.1"/>
    </source>
</evidence>
<proteinExistence type="predicted"/>
<evidence type="ECO:0000259" key="2">
    <source>
        <dbReference type="Pfam" id="PF13778"/>
    </source>
</evidence>
<name>A0ABY1PLU6_9HYPH</name>
<evidence type="ECO:0000256" key="1">
    <source>
        <dbReference type="ARBA" id="ARBA00022729"/>
    </source>
</evidence>
<dbReference type="InterPro" id="IPR025232">
    <property type="entry name" value="DUF4174"/>
</dbReference>
<gene>
    <name evidence="3" type="ORF">SAMN06265374_4315</name>
</gene>
<reference evidence="3 4" key="1">
    <citation type="submission" date="2017-05" db="EMBL/GenBank/DDBJ databases">
        <authorList>
            <person name="Varghese N."/>
            <person name="Submissions S."/>
        </authorList>
    </citation>
    <scope>NUCLEOTIDE SEQUENCE [LARGE SCALE GENOMIC DNA]</scope>
    <source>
        <strain evidence="3 4">DSM 15949</strain>
    </source>
</reference>
<feature type="domain" description="DUF4174" evidence="2">
    <location>
        <begin position="31"/>
        <end position="143"/>
    </location>
</feature>
<dbReference type="EMBL" id="FXTT01000007">
    <property type="protein sequence ID" value="SMP36785.1"/>
    <property type="molecule type" value="Genomic_DNA"/>
</dbReference>